<dbReference type="InterPro" id="IPR016181">
    <property type="entry name" value="Acyl_CoA_acyltransferase"/>
</dbReference>
<reference evidence="4 5" key="1">
    <citation type="submission" date="2020-07" db="EMBL/GenBank/DDBJ databases">
        <title>Sequencing the genomes of 1000 actinobacteria strains.</title>
        <authorList>
            <person name="Klenk H.-P."/>
        </authorList>
    </citation>
    <scope>NUCLEOTIDE SEQUENCE [LARGE SCALE GENOMIC DNA]</scope>
    <source>
        <strain evidence="4 5">DSM 18448</strain>
    </source>
</reference>
<keyword evidence="1 4" id="KW-0808">Transferase</keyword>
<dbReference type="InterPro" id="IPR000182">
    <property type="entry name" value="GNAT_dom"/>
</dbReference>
<organism evidence="4 5">
    <name type="scientific">Actinopolymorpha rutila</name>
    <dbReference type="NCBI Taxonomy" id="446787"/>
    <lineage>
        <taxon>Bacteria</taxon>
        <taxon>Bacillati</taxon>
        <taxon>Actinomycetota</taxon>
        <taxon>Actinomycetes</taxon>
        <taxon>Propionibacteriales</taxon>
        <taxon>Actinopolymorphaceae</taxon>
        <taxon>Actinopolymorpha</taxon>
    </lineage>
</organism>
<dbReference type="CDD" id="cd04301">
    <property type="entry name" value="NAT_SF"/>
    <property type="match status" value="1"/>
</dbReference>
<evidence type="ECO:0000256" key="1">
    <source>
        <dbReference type="ARBA" id="ARBA00022679"/>
    </source>
</evidence>
<dbReference type="PROSITE" id="PS51186">
    <property type="entry name" value="GNAT"/>
    <property type="match status" value="1"/>
</dbReference>
<dbReference type="GO" id="GO:0016747">
    <property type="term" value="F:acyltransferase activity, transferring groups other than amino-acyl groups"/>
    <property type="evidence" value="ECO:0007669"/>
    <property type="project" value="InterPro"/>
</dbReference>
<dbReference type="Gene3D" id="3.40.630.30">
    <property type="match status" value="1"/>
</dbReference>
<dbReference type="SUPFAM" id="SSF55729">
    <property type="entry name" value="Acyl-CoA N-acyltransferases (Nat)"/>
    <property type="match status" value="1"/>
</dbReference>
<dbReference type="PANTHER" id="PTHR43877">
    <property type="entry name" value="AMINOALKYLPHOSPHONATE N-ACETYLTRANSFERASE-RELATED-RELATED"/>
    <property type="match status" value="1"/>
</dbReference>
<dbReference type="Pfam" id="PF00583">
    <property type="entry name" value="Acetyltransf_1"/>
    <property type="match status" value="1"/>
</dbReference>
<dbReference type="AlphaFoldDB" id="A0A852ZKX4"/>
<proteinExistence type="predicted"/>
<evidence type="ECO:0000313" key="4">
    <source>
        <dbReference type="EMBL" id="NYH92863.1"/>
    </source>
</evidence>
<keyword evidence="2" id="KW-0012">Acyltransferase</keyword>
<protein>
    <submittedName>
        <fullName evidence="4">GNAT superfamily N-acetyltransferase</fullName>
    </submittedName>
</protein>
<comment type="caution">
    <text evidence="4">The sequence shown here is derived from an EMBL/GenBank/DDBJ whole genome shotgun (WGS) entry which is preliminary data.</text>
</comment>
<name>A0A852ZKX4_9ACTN</name>
<evidence type="ECO:0000259" key="3">
    <source>
        <dbReference type="PROSITE" id="PS51186"/>
    </source>
</evidence>
<dbReference type="EMBL" id="JACBZH010000001">
    <property type="protein sequence ID" value="NYH92863.1"/>
    <property type="molecule type" value="Genomic_DNA"/>
</dbReference>
<dbReference type="Proteomes" id="UP000579605">
    <property type="component" value="Unassembled WGS sequence"/>
</dbReference>
<feature type="domain" description="N-acetyltransferase" evidence="3">
    <location>
        <begin position="4"/>
        <end position="161"/>
    </location>
</feature>
<dbReference type="RefSeq" id="WP_179790270.1">
    <property type="nucleotide sequence ID" value="NZ_BAAARR010000041.1"/>
</dbReference>
<evidence type="ECO:0000256" key="2">
    <source>
        <dbReference type="ARBA" id="ARBA00023315"/>
    </source>
</evidence>
<sequence length="161" mass="17987">MGEVTIRPARLPDDLAQISALYGEEALLHTENWPDDYRTDMGASLEEELSSASKDPATYLLVAEDDSRVVGVAAAHLRPKPTEGITRFDGSIMHVADLVVTANYRRRGVGLQLMQQLETWARDQGAATVTLNVHDQNSAARELYRRRGFRAVHVQMRKELT</sequence>
<gene>
    <name evidence="4" type="ORF">F4554_005501</name>
</gene>
<keyword evidence="5" id="KW-1185">Reference proteome</keyword>
<accession>A0A852ZKX4</accession>
<evidence type="ECO:0000313" key="5">
    <source>
        <dbReference type="Proteomes" id="UP000579605"/>
    </source>
</evidence>
<dbReference type="InterPro" id="IPR050832">
    <property type="entry name" value="Bact_Acetyltransf"/>
</dbReference>